<evidence type="ECO:0000313" key="6">
    <source>
        <dbReference type="Proteomes" id="UP001603857"/>
    </source>
</evidence>
<name>A0ABD1NCK7_9FABA</name>
<gene>
    <name evidence="5" type="ORF">Fmac_006707</name>
</gene>
<dbReference type="PANTHER" id="PTHR43078:SF48">
    <property type="entry name" value="UDP-GLUCURONATE DECARBOXYLASE"/>
    <property type="match status" value="1"/>
</dbReference>
<evidence type="ECO:0008006" key="7">
    <source>
        <dbReference type="Google" id="ProtNLM"/>
    </source>
</evidence>
<feature type="region of interest" description="Disordered" evidence="4">
    <location>
        <begin position="105"/>
        <end position="144"/>
    </location>
</feature>
<keyword evidence="2" id="KW-0520">NAD</keyword>
<dbReference type="Gene3D" id="3.90.25.10">
    <property type="entry name" value="UDP-galactose 4-epimerase, domain 1"/>
    <property type="match status" value="1"/>
</dbReference>
<feature type="compositionally biased region" description="Basic and acidic residues" evidence="4">
    <location>
        <begin position="105"/>
        <end position="136"/>
    </location>
</feature>
<protein>
    <recommendedName>
        <fullName evidence="7">UDP-glucuronate decarboxylase</fullName>
    </recommendedName>
</protein>
<evidence type="ECO:0000256" key="4">
    <source>
        <dbReference type="SAM" id="MobiDB-lite"/>
    </source>
</evidence>
<evidence type="ECO:0000256" key="2">
    <source>
        <dbReference type="ARBA" id="ARBA00023027"/>
    </source>
</evidence>
<dbReference type="PANTHER" id="PTHR43078">
    <property type="entry name" value="UDP-GLUCURONIC ACID DECARBOXYLASE-RELATED"/>
    <property type="match status" value="1"/>
</dbReference>
<evidence type="ECO:0000313" key="5">
    <source>
        <dbReference type="EMBL" id="KAL2345422.1"/>
    </source>
</evidence>
<dbReference type="GO" id="GO:0016829">
    <property type="term" value="F:lyase activity"/>
    <property type="evidence" value="ECO:0007669"/>
    <property type="project" value="UniProtKB-KW"/>
</dbReference>
<dbReference type="Proteomes" id="UP001603857">
    <property type="component" value="Unassembled WGS sequence"/>
</dbReference>
<dbReference type="EMBL" id="JBGMDY010000002">
    <property type="protein sequence ID" value="KAL2345422.1"/>
    <property type="molecule type" value="Genomic_DNA"/>
</dbReference>
<dbReference type="InterPro" id="IPR044516">
    <property type="entry name" value="UXS-like"/>
</dbReference>
<accession>A0ABD1NCK7</accession>
<organism evidence="5 6">
    <name type="scientific">Flemingia macrophylla</name>
    <dbReference type="NCBI Taxonomy" id="520843"/>
    <lineage>
        <taxon>Eukaryota</taxon>
        <taxon>Viridiplantae</taxon>
        <taxon>Streptophyta</taxon>
        <taxon>Embryophyta</taxon>
        <taxon>Tracheophyta</taxon>
        <taxon>Spermatophyta</taxon>
        <taxon>Magnoliopsida</taxon>
        <taxon>eudicotyledons</taxon>
        <taxon>Gunneridae</taxon>
        <taxon>Pentapetalae</taxon>
        <taxon>rosids</taxon>
        <taxon>fabids</taxon>
        <taxon>Fabales</taxon>
        <taxon>Fabaceae</taxon>
        <taxon>Papilionoideae</taxon>
        <taxon>50 kb inversion clade</taxon>
        <taxon>NPAAA clade</taxon>
        <taxon>indigoferoid/millettioid clade</taxon>
        <taxon>Phaseoleae</taxon>
        <taxon>Flemingia</taxon>
    </lineage>
</organism>
<keyword evidence="6" id="KW-1185">Reference proteome</keyword>
<comment type="caution">
    <text evidence="5">The sequence shown here is derived from an EMBL/GenBank/DDBJ whole genome shotgun (WGS) entry which is preliminary data.</text>
</comment>
<proteinExistence type="predicted"/>
<keyword evidence="3" id="KW-0456">Lyase</keyword>
<dbReference type="AlphaFoldDB" id="A0ABD1NCK7"/>
<comment type="cofactor">
    <cofactor evidence="1">
        <name>NAD(+)</name>
        <dbReference type="ChEBI" id="CHEBI:57540"/>
    </cofactor>
</comment>
<evidence type="ECO:0000256" key="1">
    <source>
        <dbReference type="ARBA" id="ARBA00001911"/>
    </source>
</evidence>
<sequence>MALQSVLTWGQIKGGSNYKDGDNNSNKCLMVILTMTSSGGRLVMMDYRGGGADAPYGRRTIDTSFSMADAGFISGLKCTGRVEGETEKGLSSVVQETIYSEAKIEFKPNTEDDPHKRKADISRAKEQLGWEPKVDAHPILGDSL</sequence>
<evidence type="ECO:0000256" key="3">
    <source>
        <dbReference type="ARBA" id="ARBA00023239"/>
    </source>
</evidence>
<reference evidence="5 6" key="1">
    <citation type="submission" date="2024-08" db="EMBL/GenBank/DDBJ databases">
        <title>Insights into the chromosomal genome structure of Flemingia macrophylla.</title>
        <authorList>
            <person name="Ding Y."/>
            <person name="Zhao Y."/>
            <person name="Bi W."/>
            <person name="Wu M."/>
            <person name="Zhao G."/>
            <person name="Gong Y."/>
            <person name="Li W."/>
            <person name="Zhang P."/>
        </authorList>
    </citation>
    <scope>NUCLEOTIDE SEQUENCE [LARGE SCALE GENOMIC DNA]</scope>
    <source>
        <strain evidence="5">DYQJB</strain>
        <tissue evidence="5">Leaf</tissue>
    </source>
</reference>